<evidence type="ECO:0000256" key="5">
    <source>
        <dbReference type="ARBA" id="ARBA00023136"/>
    </source>
</evidence>
<dbReference type="InterPro" id="IPR013525">
    <property type="entry name" value="ABC2_TM"/>
</dbReference>
<comment type="caution">
    <text evidence="8">The sequence shown here is derived from an EMBL/GenBank/DDBJ whole genome shotgun (WGS) entry which is preliminary data.</text>
</comment>
<feature type="transmembrane region" description="Helical" evidence="6">
    <location>
        <begin position="273"/>
        <end position="294"/>
    </location>
</feature>
<dbReference type="Pfam" id="PF12698">
    <property type="entry name" value="ABC2_membrane_3"/>
    <property type="match status" value="1"/>
</dbReference>
<accession>A0A512CAE9</accession>
<dbReference type="EMBL" id="BJYV01000006">
    <property type="protein sequence ID" value="GEO21176.1"/>
    <property type="molecule type" value="Genomic_DNA"/>
</dbReference>
<keyword evidence="2" id="KW-1003">Cell membrane</keyword>
<feature type="transmembrane region" description="Helical" evidence="6">
    <location>
        <begin position="306"/>
        <end position="324"/>
    </location>
</feature>
<dbReference type="Gene3D" id="3.40.1710.10">
    <property type="entry name" value="abc type-2 transporter like domain"/>
    <property type="match status" value="1"/>
</dbReference>
<dbReference type="GO" id="GO:0140359">
    <property type="term" value="F:ABC-type transporter activity"/>
    <property type="evidence" value="ECO:0007669"/>
    <property type="project" value="InterPro"/>
</dbReference>
<evidence type="ECO:0000256" key="6">
    <source>
        <dbReference type="SAM" id="Phobius"/>
    </source>
</evidence>
<keyword evidence="4 6" id="KW-1133">Transmembrane helix</keyword>
<dbReference type="Proteomes" id="UP000321301">
    <property type="component" value="Unassembled WGS sequence"/>
</dbReference>
<evidence type="ECO:0000259" key="7">
    <source>
        <dbReference type="Pfam" id="PF12698"/>
    </source>
</evidence>
<gene>
    <name evidence="8" type="ORF">CQA01_17100</name>
</gene>
<evidence type="ECO:0000313" key="9">
    <source>
        <dbReference type="Proteomes" id="UP000321301"/>
    </source>
</evidence>
<evidence type="ECO:0000256" key="3">
    <source>
        <dbReference type="ARBA" id="ARBA00022692"/>
    </source>
</evidence>
<proteinExistence type="predicted"/>
<protein>
    <submittedName>
        <fullName evidence="8">Membrane protein</fullName>
    </submittedName>
</protein>
<dbReference type="PANTHER" id="PTHR30294">
    <property type="entry name" value="MEMBRANE COMPONENT OF ABC TRANSPORTER YHHJ-RELATED"/>
    <property type="match status" value="1"/>
</dbReference>
<keyword evidence="5 6" id="KW-0472">Membrane</keyword>
<organism evidence="8 9">
    <name type="scientific">Cyclobacterium qasimii</name>
    <dbReference type="NCBI Taxonomy" id="1350429"/>
    <lineage>
        <taxon>Bacteria</taxon>
        <taxon>Pseudomonadati</taxon>
        <taxon>Bacteroidota</taxon>
        <taxon>Cytophagia</taxon>
        <taxon>Cytophagales</taxon>
        <taxon>Cyclobacteriaceae</taxon>
        <taxon>Cyclobacterium</taxon>
    </lineage>
</organism>
<feature type="transmembrane region" description="Helical" evidence="6">
    <location>
        <begin position="361"/>
        <end position="381"/>
    </location>
</feature>
<dbReference type="GO" id="GO:0005886">
    <property type="term" value="C:plasma membrane"/>
    <property type="evidence" value="ECO:0007669"/>
    <property type="project" value="UniProtKB-SubCell"/>
</dbReference>
<name>A0A512CAE9_9BACT</name>
<comment type="subcellular location">
    <subcellularLocation>
        <location evidence="1">Cell membrane</location>
        <topology evidence="1">Multi-pass membrane protein</topology>
    </subcellularLocation>
</comment>
<reference evidence="8 9" key="1">
    <citation type="submission" date="2019-07" db="EMBL/GenBank/DDBJ databases">
        <title>Whole genome shotgun sequence of Cyclobacterium qasimii NBRC 106168.</title>
        <authorList>
            <person name="Hosoyama A."/>
            <person name="Uohara A."/>
            <person name="Ohji S."/>
            <person name="Ichikawa N."/>
        </authorList>
    </citation>
    <scope>NUCLEOTIDE SEQUENCE [LARGE SCALE GENOMIC DNA]</scope>
    <source>
        <strain evidence="8 9">NBRC 106168</strain>
    </source>
</reference>
<evidence type="ECO:0000313" key="8">
    <source>
        <dbReference type="EMBL" id="GEO21176.1"/>
    </source>
</evidence>
<dbReference type="PANTHER" id="PTHR30294:SF46">
    <property type="entry name" value="ABC TRANSPORTER PERMEASE"/>
    <property type="match status" value="1"/>
</dbReference>
<evidence type="ECO:0000256" key="1">
    <source>
        <dbReference type="ARBA" id="ARBA00004651"/>
    </source>
</evidence>
<dbReference type="AlphaFoldDB" id="A0A512CAE9"/>
<dbReference type="InterPro" id="IPR051449">
    <property type="entry name" value="ABC-2_transporter_component"/>
</dbReference>
<keyword evidence="9" id="KW-1185">Reference proteome</keyword>
<keyword evidence="3 6" id="KW-0812">Transmembrane</keyword>
<feature type="transmembrane region" description="Helical" evidence="6">
    <location>
        <begin position="239"/>
        <end position="261"/>
    </location>
</feature>
<evidence type="ECO:0000256" key="4">
    <source>
        <dbReference type="ARBA" id="ARBA00022989"/>
    </source>
</evidence>
<dbReference type="RefSeq" id="WP_020889578.1">
    <property type="nucleotide sequence ID" value="NZ_BJYV01000006.1"/>
</dbReference>
<feature type="transmembrane region" description="Helical" evidence="6">
    <location>
        <begin position="186"/>
        <end position="207"/>
    </location>
</feature>
<sequence>MLSNWGVYRVFKREMWRLAQQKSSRNLFIIVPFVAFFILGAIYYKGALREVPIAVYDNDNSTLSRTYLRFLDASPTFKITHYMSAEDDIENSFVKNEVQGVFYIPKDFYKNVLRKTPVQVKVYTNSTNIVFGNLIYRSAVQITQLVSGSVVIKRMAPLGIDPSKISGTVLPVQVNSRVIGNPQYNYSYYLIPGLAIVLLQMIVFVVASRAFNNEWKNNTFQGLYTASKGDFLSMLIGKYLAFSIYGLGLCGFVLAILFPVFEIPIYGNIGSLLGLLFLLITVNIFLGFGVSLLFKNELIALDLAVFYNSPAFIFSGFTFPIWAMPWLNSSYAQIIPFTHFLTGFLKVYQLDSPIHFIWPEVWKLLLFLLVAFVLIVAGLTVNRKLIFPVNKIAAI</sequence>
<feature type="transmembrane region" description="Helical" evidence="6">
    <location>
        <begin position="27"/>
        <end position="44"/>
    </location>
</feature>
<evidence type="ECO:0000256" key="2">
    <source>
        <dbReference type="ARBA" id="ARBA00022475"/>
    </source>
</evidence>
<feature type="domain" description="ABC-2 type transporter transmembrane" evidence="7">
    <location>
        <begin position="25"/>
        <end position="376"/>
    </location>
</feature>